<dbReference type="STRING" id="945553.A0A0D2KLV4"/>
<organism evidence="7 8">
    <name type="scientific">Hypholoma sublateritium (strain FD-334 SS-4)</name>
    <dbReference type="NCBI Taxonomy" id="945553"/>
    <lineage>
        <taxon>Eukaryota</taxon>
        <taxon>Fungi</taxon>
        <taxon>Dikarya</taxon>
        <taxon>Basidiomycota</taxon>
        <taxon>Agaricomycotina</taxon>
        <taxon>Agaricomycetes</taxon>
        <taxon>Agaricomycetidae</taxon>
        <taxon>Agaricales</taxon>
        <taxon>Agaricineae</taxon>
        <taxon>Strophariaceae</taxon>
        <taxon>Hypholoma</taxon>
    </lineage>
</organism>
<keyword evidence="3" id="KW-0285">Flavoprotein</keyword>
<comment type="cofactor">
    <cofactor evidence="1">
        <name>FAD</name>
        <dbReference type="ChEBI" id="CHEBI:57692"/>
    </cofactor>
</comment>
<dbReference type="AlphaFoldDB" id="A0A0D2KLV4"/>
<evidence type="ECO:0000313" key="8">
    <source>
        <dbReference type="Proteomes" id="UP000054270"/>
    </source>
</evidence>
<comment type="similarity">
    <text evidence="2">Belongs to the oxygen-dependent FAD-linked oxidoreductase family.</text>
</comment>
<dbReference type="InterPro" id="IPR050416">
    <property type="entry name" value="FAD-linked_Oxidoreductase"/>
</dbReference>
<dbReference type="InterPro" id="IPR006094">
    <property type="entry name" value="Oxid_FAD_bind_N"/>
</dbReference>
<dbReference type="InterPro" id="IPR016169">
    <property type="entry name" value="FAD-bd_PCMH_sub2"/>
</dbReference>
<accession>A0A0D2KLV4</accession>
<keyword evidence="8" id="KW-1185">Reference proteome</keyword>
<dbReference type="OMA" id="HYWMAVQ"/>
<dbReference type="InterPro" id="IPR012951">
    <property type="entry name" value="BBE"/>
</dbReference>
<dbReference type="Gene3D" id="3.40.462.20">
    <property type="match status" value="1"/>
</dbReference>
<evidence type="ECO:0000313" key="7">
    <source>
        <dbReference type="EMBL" id="KJA15592.1"/>
    </source>
</evidence>
<keyword evidence="4" id="KW-0274">FAD</keyword>
<dbReference type="Pfam" id="PF08031">
    <property type="entry name" value="BBE"/>
    <property type="match status" value="1"/>
</dbReference>
<dbReference type="Gene3D" id="3.30.43.10">
    <property type="entry name" value="Uridine Diphospho-n-acetylenolpyruvylglucosamine Reductase, domain 2"/>
    <property type="match status" value="1"/>
</dbReference>
<dbReference type="GO" id="GO:0016491">
    <property type="term" value="F:oxidoreductase activity"/>
    <property type="evidence" value="ECO:0007669"/>
    <property type="project" value="UniProtKB-KW"/>
</dbReference>
<dbReference type="InterPro" id="IPR036318">
    <property type="entry name" value="FAD-bd_PCMH-like_sf"/>
</dbReference>
<dbReference type="Gene3D" id="3.30.465.10">
    <property type="match status" value="1"/>
</dbReference>
<evidence type="ECO:0000256" key="4">
    <source>
        <dbReference type="ARBA" id="ARBA00022827"/>
    </source>
</evidence>
<dbReference type="InterPro" id="IPR016167">
    <property type="entry name" value="FAD-bd_PCMH_sub1"/>
</dbReference>
<evidence type="ECO:0000259" key="6">
    <source>
        <dbReference type="PROSITE" id="PS51387"/>
    </source>
</evidence>
<dbReference type="GO" id="GO:0071949">
    <property type="term" value="F:FAD binding"/>
    <property type="evidence" value="ECO:0007669"/>
    <property type="project" value="InterPro"/>
</dbReference>
<dbReference type="EMBL" id="KN817640">
    <property type="protein sequence ID" value="KJA15592.1"/>
    <property type="molecule type" value="Genomic_DNA"/>
</dbReference>
<dbReference type="OrthoDB" id="415825at2759"/>
<evidence type="ECO:0000256" key="3">
    <source>
        <dbReference type="ARBA" id="ARBA00022630"/>
    </source>
</evidence>
<dbReference type="Proteomes" id="UP000054270">
    <property type="component" value="Unassembled WGS sequence"/>
</dbReference>
<keyword evidence="5" id="KW-0560">Oxidoreductase</keyword>
<evidence type="ECO:0000256" key="2">
    <source>
        <dbReference type="ARBA" id="ARBA00005466"/>
    </source>
</evidence>
<dbReference type="SUPFAM" id="SSF56176">
    <property type="entry name" value="FAD-binding/transporter-associated domain-like"/>
    <property type="match status" value="1"/>
</dbReference>
<dbReference type="Pfam" id="PF01565">
    <property type="entry name" value="FAD_binding_4"/>
    <property type="match status" value="1"/>
</dbReference>
<gene>
    <name evidence="7" type="ORF">HYPSUDRAFT_48219</name>
</gene>
<dbReference type="PANTHER" id="PTHR42973:SF39">
    <property type="entry name" value="FAD-BINDING PCMH-TYPE DOMAIN-CONTAINING PROTEIN"/>
    <property type="match status" value="1"/>
</dbReference>
<evidence type="ECO:0000256" key="5">
    <source>
        <dbReference type="ARBA" id="ARBA00023002"/>
    </source>
</evidence>
<feature type="domain" description="FAD-binding PCMH-type" evidence="6">
    <location>
        <begin position="32"/>
        <end position="204"/>
    </location>
</feature>
<dbReference type="PROSITE" id="PS51387">
    <property type="entry name" value="FAD_PCMH"/>
    <property type="match status" value="1"/>
</dbReference>
<name>A0A0D2KLV4_HYPSF</name>
<protein>
    <recommendedName>
        <fullName evidence="6">FAD-binding PCMH-type domain-containing protein</fullName>
    </recommendedName>
</protein>
<evidence type="ECO:0000256" key="1">
    <source>
        <dbReference type="ARBA" id="ARBA00001974"/>
    </source>
</evidence>
<dbReference type="InterPro" id="IPR016166">
    <property type="entry name" value="FAD-bd_PCMH"/>
</dbReference>
<sequence>MESEFLDIKGTIVTKAFGQAYTKTLHRNSSLSVLEPKYVLLPEAYTDIPPILEYAKAQHPPLEVAVKGGGAHSSTWASSQGGIVVDLAKLNSVRVSEDRSSVVVQGGAIWEDVYSVCQKARIDVVGGPFWFVGVGGYLTGGGYSPFTPQRGLAIDNILAATVILADGRIVKTSATKEPELFWAIRGGGNQFGIVVEFVLKAFPTAGPFTVGILAYPGSEIENVLKVVQEWKSTYTAREKLNITFARPGPHFKPTVTILPWVSEDASGRSSNVLAPFRELGPVVDTCKAVPDMLAVSHSLDALFAVAPPRLIIRGALVADLWTDMILGLWTKWSAFTEENPDAKSTTVLWELSGADKIAAVPTDKTAFHARTPHYWVAIQGRSATEESVPVMRSFVSSATSYVGQKNREKTGKDAGFFINFAQGDEPIAKVFGANLPHLRKLKAKYDPKKFWSKGCVIDPDFHVARN</sequence>
<proteinExistence type="inferred from homology"/>
<reference evidence="8" key="1">
    <citation type="submission" date="2014-04" db="EMBL/GenBank/DDBJ databases">
        <title>Evolutionary Origins and Diversification of the Mycorrhizal Mutualists.</title>
        <authorList>
            <consortium name="DOE Joint Genome Institute"/>
            <consortium name="Mycorrhizal Genomics Consortium"/>
            <person name="Kohler A."/>
            <person name="Kuo A."/>
            <person name="Nagy L.G."/>
            <person name="Floudas D."/>
            <person name="Copeland A."/>
            <person name="Barry K.W."/>
            <person name="Cichocki N."/>
            <person name="Veneault-Fourrey C."/>
            <person name="LaButti K."/>
            <person name="Lindquist E.A."/>
            <person name="Lipzen A."/>
            <person name="Lundell T."/>
            <person name="Morin E."/>
            <person name="Murat C."/>
            <person name="Riley R."/>
            <person name="Ohm R."/>
            <person name="Sun H."/>
            <person name="Tunlid A."/>
            <person name="Henrissat B."/>
            <person name="Grigoriev I.V."/>
            <person name="Hibbett D.S."/>
            <person name="Martin F."/>
        </authorList>
    </citation>
    <scope>NUCLEOTIDE SEQUENCE [LARGE SCALE GENOMIC DNA]</scope>
    <source>
        <strain evidence="8">FD-334 SS-4</strain>
    </source>
</reference>
<dbReference type="PANTHER" id="PTHR42973">
    <property type="entry name" value="BINDING OXIDOREDUCTASE, PUTATIVE (AFU_ORTHOLOGUE AFUA_1G17690)-RELATED"/>
    <property type="match status" value="1"/>
</dbReference>